<dbReference type="AlphaFoldDB" id="A0A310SCG7"/>
<keyword evidence="3" id="KW-0645">Protease</keyword>
<dbReference type="PROSITE" id="PS00134">
    <property type="entry name" value="TRYPSIN_HIS"/>
    <property type="match status" value="1"/>
</dbReference>
<feature type="region of interest" description="Disordered" evidence="8">
    <location>
        <begin position="109"/>
        <end position="145"/>
    </location>
</feature>
<reference evidence="10 11" key="1">
    <citation type="submission" date="2015-07" db="EMBL/GenBank/DDBJ databases">
        <title>The genome of Eufriesea mexicana.</title>
        <authorList>
            <person name="Pan H."/>
            <person name="Kapheim K."/>
        </authorList>
    </citation>
    <scope>NUCLEOTIDE SEQUENCE [LARGE SCALE GENOMIC DNA]</scope>
    <source>
        <strain evidence="10">0111107269</strain>
        <tissue evidence="10">Whole body</tissue>
    </source>
</reference>
<keyword evidence="6" id="KW-1015">Disulfide bond</keyword>
<evidence type="ECO:0000313" key="10">
    <source>
        <dbReference type="EMBL" id="OAD54568.1"/>
    </source>
</evidence>
<dbReference type="EC" id="3.4.21.1" evidence="7"/>
<dbReference type="GO" id="GO:0016485">
    <property type="term" value="P:protein processing"/>
    <property type="evidence" value="ECO:0007669"/>
    <property type="project" value="UniProtKB-ARBA"/>
</dbReference>
<evidence type="ECO:0000256" key="4">
    <source>
        <dbReference type="ARBA" id="ARBA00022801"/>
    </source>
</evidence>
<dbReference type="SUPFAM" id="SSF50494">
    <property type="entry name" value="Trypsin-like serine proteases"/>
    <property type="match status" value="1"/>
</dbReference>
<dbReference type="InterPro" id="IPR043504">
    <property type="entry name" value="Peptidase_S1_PA_chymotrypsin"/>
</dbReference>
<dbReference type="InterPro" id="IPR001254">
    <property type="entry name" value="Trypsin_dom"/>
</dbReference>
<dbReference type="InterPro" id="IPR018114">
    <property type="entry name" value="TRYPSIN_HIS"/>
</dbReference>
<feature type="region of interest" description="Disordered" evidence="8">
    <location>
        <begin position="28"/>
        <end position="72"/>
    </location>
</feature>
<evidence type="ECO:0000313" key="11">
    <source>
        <dbReference type="Proteomes" id="UP000250275"/>
    </source>
</evidence>
<proteinExistence type="predicted"/>
<dbReference type="PRINTS" id="PR00722">
    <property type="entry name" value="CHYMOTRYPSIN"/>
</dbReference>
<dbReference type="Gene3D" id="2.40.10.10">
    <property type="entry name" value="Trypsin-like serine proteases"/>
    <property type="match status" value="1"/>
</dbReference>
<dbReference type="GO" id="GO:0005615">
    <property type="term" value="C:extracellular space"/>
    <property type="evidence" value="ECO:0007669"/>
    <property type="project" value="TreeGrafter"/>
</dbReference>
<gene>
    <name evidence="10" type="ORF">WN48_05232</name>
</gene>
<evidence type="ECO:0000256" key="7">
    <source>
        <dbReference type="ARBA" id="ARBA00044036"/>
    </source>
</evidence>
<dbReference type="PANTHER" id="PTHR24264">
    <property type="entry name" value="TRYPSIN-RELATED"/>
    <property type="match status" value="1"/>
</dbReference>
<dbReference type="FunFam" id="2.40.10.10:FF:000047">
    <property type="entry name" value="Trypsin eta"/>
    <property type="match status" value="1"/>
</dbReference>
<evidence type="ECO:0000256" key="8">
    <source>
        <dbReference type="SAM" id="MobiDB-lite"/>
    </source>
</evidence>
<keyword evidence="11" id="KW-1185">Reference proteome</keyword>
<keyword evidence="4" id="KW-0378">Hydrolase</keyword>
<evidence type="ECO:0000256" key="1">
    <source>
        <dbReference type="ARBA" id="ARBA00004239"/>
    </source>
</evidence>
<sequence length="486" mass="53371">MEHRISSEIAYLFDPRIFPAHLLPSVPVDRSETDPQNQISPEVDPWNQTSLEIDPQNQTSLEIDPQNQTSPEAYPKIQISPEVDPWNQTSLEIDPQNQTSPEAYPKIQISPEIDPRNQTSSKTDPQKLTSPSTDPQNQTSPNPDSEVELLHLSRRIVNGTKAAISQFPYQVSLRRSQNSAHFCGGSLIDELVVLTAAHCMFDEYDIQIQPWTIIVIGGDLKLSEQSATSQRRGVEKIHVHPQYDSSTLQNDIAVLVLKIKFELTPEVNTAPLAARSPIPGTVCQVAGWGYPAENYPWVTESLMYVDLPLLSHGTCKYLLENITDFPPGMLCAGYLEGQRDSCQGDSGGGMICDGVLTGVVSGGDGCARPRTPGVYSDVYFFSDWVKNHFVEATTLDIKIPDSGSKQSLLECYGPSAPVGNTSPGLENPWIYGCQVGYMRSGPGHVSPREGDPSEGLTWREESLLPLTLARREFLLLRGGACPLGGL</sequence>
<name>A0A310SCG7_9HYME</name>
<protein>
    <recommendedName>
        <fullName evidence="7">chymotrypsin</fullName>
        <ecNumber evidence="7">3.4.21.1</ecNumber>
    </recommendedName>
</protein>
<dbReference type="PANTHER" id="PTHR24264:SF65">
    <property type="entry name" value="SRCR DOMAIN-CONTAINING PROTEIN"/>
    <property type="match status" value="1"/>
</dbReference>
<keyword evidence="2" id="KW-0964">Secreted</keyword>
<evidence type="ECO:0000256" key="2">
    <source>
        <dbReference type="ARBA" id="ARBA00022525"/>
    </source>
</evidence>
<feature type="compositionally biased region" description="Polar residues" evidence="8">
    <location>
        <begin position="116"/>
        <end position="143"/>
    </location>
</feature>
<dbReference type="OrthoDB" id="10059102at2759"/>
<organism evidence="10 11">
    <name type="scientific">Eufriesea mexicana</name>
    <dbReference type="NCBI Taxonomy" id="516756"/>
    <lineage>
        <taxon>Eukaryota</taxon>
        <taxon>Metazoa</taxon>
        <taxon>Ecdysozoa</taxon>
        <taxon>Arthropoda</taxon>
        <taxon>Hexapoda</taxon>
        <taxon>Insecta</taxon>
        <taxon>Pterygota</taxon>
        <taxon>Neoptera</taxon>
        <taxon>Endopterygota</taxon>
        <taxon>Hymenoptera</taxon>
        <taxon>Apocrita</taxon>
        <taxon>Aculeata</taxon>
        <taxon>Apoidea</taxon>
        <taxon>Anthophila</taxon>
        <taxon>Apidae</taxon>
        <taxon>Eufriesea</taxon>
    </lineage>
</organism>
<dbReference type="InterPro" id="IPR050127">
    <property type="entry name" value="Serine_Proteases_S1"/>
</dbReference>
<dbReference type="Proteomes" id="UP000250275">
    <property type="component" value="Unassembled WGS sequence"/>
</dbReference>
<evidence type="ECO:0000256" key="6">
    <source>
        <dbReference type="ARBA" id="ARBA00023157"/>
    </source>
</evidence>
<keyword evidence="5" id="KW-0720">Serine protease</keyword>
<evidence type="ECO:0000256" key="3">
    <source>
        <dbReference type="ARBA" id="ARBA00022670"/>
    </source>
</evidence>
<dbReference type="CDD" id="cd00190">
    <property type="entry name" value="Tryp_SPc"/>
    <property type="match status" value="1"/>
</dbReference>
<dbReference type="InterPro" id="IPR009003">
    <property type="entry name" value="Peptidase_S1_PA"/>
</dbReference>
<comment type="subcellular location">
    <subcellularLocation>
        <location evidence="1">Secreted</location>
        <location evidence="1">Extracellular space</location>
    </subcellularLocation>
</comment>
<accession>A0A310SCG7</accession>
<dbReference type="Pfam" id="PF00089">
    <property type="entry name" value="Trypsin"/>
    <property type="match status" value="1"/>
</dbReference>
<dbReference type="GO" id="GO:0004252">
    <property type="term" value="F:serine-type endopeptidase activity"/>
    <property type="evidence" value="ECO:0007669"/>
    <property type="project" value="UniProtKB-EC"/>
</dbReference>
<dbReference type="SMART" id="SM00020">
    <property type="entry name" value="Tryp_SPc"/>
    <property type="match status" value="1"/>
</dbReference>
<feature type="compositionally biased region" description="Polar residues" evidence="8">
    <location>
        <begin position="34"/>
        <end position="71"/>
    </location>
</feature>
<evidence type="ECO:0000256" key="5">
    <source>
        <dbReference type="ARBA" id="ARBA00022825"/>
    </source>
</evidence>
<feature type="domain" description="Peptidase S1" evidence="9">
    <location>
        <begin position="156"/>
        <end position="390"/>
    </location>
</feature>
<evidence type="ECO:0000259" key="9">
    <source>
        <dbReference type="PROSITE" id="PS50240"/>
    </source>
</evidence>
<dbReference type="EMBL" id="KQ764252">
    <property type="protein sequence ID" value="OAD54568.1"/>
    <property type="molecule type" value="Genomic_DNA"/>
</dbReference>
<dbReference type="PROSITE" id="PS50240">
    <property type="entry name" value="TRYPSIN_DOM"/>
    <property type="match status" value="1"/>
</dbReference>
<dbReference type="InterPro" id="IPR001314">
    <property type="entry name" value="Peptidase_S1A"/>
</dbReference>